<evidence type="ECO:0000256" key="8">
    <source>
        <dbReference type="PROSITE-ProRule" id="PRU10057"/>
    </source>
</evidence>
<dbReference type="RefSeq" id="WP_286056284.1">
    <property type="nucleotide sequence ID" value="NZ_JASVWF010000008.1"/>
</dbReference>
<evidence type="ECO:0000256" key="3">
    <source>
        <dbReference type="ARBA" id="ARBA00023001"/>
    </source>
</evidence>
<evidence type="ECO:0000256" key="6">
    <source>
        <dbReference type="ARBA" id="ARBA00023295"/>
    </source>
</evidence>
<protein>
    <recommendedName>
        <fullName evidence="9">Glucanase</fullName>
        <ecNumber evidence="9">3.2.1.-</ecNumber>
    </recommendedName>
</protein>
<dbReference type="PRINTS" id="PR00733">
    <property type="entry name" value="GLHYDRLASE6"/>
</dbReference>
<dbReference type="PANTHER" id="PTHR34876:SF4">
    <property type="entry name" value="1,4-BETA-D-GLUCAN CELLOBIOHYDROLASE C-RELATED"/>
    <property type="match status" value="1"/>
</dbReference>
<keyword evidence="5 9" id="KW-0119">Carbohydrate metabolism</keyword>
<keyword evidence="3 9" id="KW-0136">Cellulose degradation</keyword>
<dbReference type="Pfam" id="PF01341">
    <property type="entry name" value="Glyco_hydro_6"/>
    <property type="match status" value="1"/>
</dbReference>
<keyword evidence="6 9" id="KW-0326">Glycosidase</keyword>
<keyword evidence="4" id="KW-1015">Disulfide bond</keyword>
<dbReference type="InterPro" id="IPR001524">
    <property type="entry name" value="Glyco_hydro_6_CS"/>
</dbReference>
<evidence type="ECO:0000256" key="9">
    <source>
        <dbReference type="RuleBase" id="RU361186"/>
    </source>
</evidence>
<evidence type="ECO:0000313" key="11">
    <source>
        <dbReference type="Proteomes" id="UP001231924"/>
    </source>
</evidence>
<evidence type="ECO:0000256" key="1">
    <source>
        <dbReference type="ARBA" id="ARBA00022729"/>
    </source>
</evidence>
<sequence length="333" mass="35176">MRTRRRRPALLTIAALVSVAALAGCTTAAEEDGPPSAAPAASSFWVDPDSASARQVQQWRDQGRTRDADDLAALSSQPLPIWVGDWSDPGDLTRDVTTRAGRTGDVPVLVAYNIPNRDCGLFSQGGADDEAEYRRWVDDMASGLEGRPAVVIVEPDALAQTLADCEGQGRQEGREALLAYASQRLAAAGAEVYIDAGNPGFIRDVDQLAAGLRSSGVADAEGFALNVANFNATEDVAAYGRAIADRLPGSRFVIDTGRNGNGTYGGPEQPTWCNPPGRALGSNPTRDTGDPRIAAFLWIKEPGDSDGTCRGNPASGQFMPDYALDLVRNRAAS</sequence>
<dbReference type="PROSITE" id="PS51257">
    <property type="entry name" value="PROKAR_LIPOPROTEIN"/>
    <property type="match status" value="1"/>
</dbReference>
<dbReference type="EC" id="3.2.1.-" evidence="9"/>
<keyword evidence="2 9" id="KW-0378">Hydrolase</keyword>
<feature type="active site" description="Proton donor" evidence="8">
    <location>
        <position position="156"/>
    </location>
</feature>
<dbReference type="InterPro" id="IPR036434">
    <property type="entry name" value="Beta_cellobiohydrolase_sf"/>
</dbReference>
<dbReference type="Proteomes" id="UP001231924">
    <property type="component" value="Unassembled WGS sequence"/>
</dbReference>
<keyword evidence="11" id="KW-1185">Reference proteome</keyword>
<dbReference type="InterPro" id="IPR016288">
    <property type="entry name" value="Beta_cellobiohydrolase"/>
</dbReference>
<comment type="caution">
    <text evidence="10">The sequence shown here is derived from an EMBL/GenBank/DDBJ whole genome shotgun (WGS) entry which is preliminary data.</text>
</comment>
<dbReference type="Gene3D" id="3.20.20.40">
    <property type="entry name" value="1, 4-beta cellobiohydrolase"/>
    <property type="match status" value="1"/>
</dbReference>
<dbReference type="PIRSF" id="PIRSF001100">
    <property type="entry name" value="Beta_cellobiohydrolase"/>
    <property type="match status" value="1"/>
</dbReference>
<dbReference type="PROSITE" id="PS00656">
    <property type="entry name" value="GLYCOSYL_HYDROL_F6_2"/>
    <property type="match status" value="1"/>
</dbReference>
<organism evidence="10 11">
    <name type="scientific">Actinomycetospora termitidis</name>
    <dbReference type="NCBI Taxonomy" id="3053470"/>
    <lineage>
        <taxon>Bacteria</taxon>
        <taxon>Bacillati</taxon>
        <taxon>Actinomycetota</taxon>
        <taxon>Actinomycetes</taxon>
        <taxon>Pseudonocardiales</taxon>
        <taxon>Pseudonocardiaceae</taxon>
        <taxon>Actinomycetospora</taxon>
    </lineage>
</organism>
<evidence type="ECO:0000256" key="7">
    <source>
        <dbReference type="ARBA" id="ARBA00023326"/>
    </source>
</evidence>
<evidence type="ECO:0000313" key="10">
    <source>
        <dbReference type="EMBL" id="MDL5159680.1"/>
    </source>
</evidence>
<accession>A0ABT7MG98</accession>
<proteinExistence type="inferred from homology"/>
<dbReference type="PANTHER" id="PTHR34876">
    <property type="match status" value="1"/>
</dbReference>
<gene>
    <name evidence="10" type="ORF">QRT03_27190</name>
</gene>
<keyword evidence="7 9" id="KW-0624">Polysaccharide degradation</keyword>
<feature type="chain" id="PRO_5044975158" description="Glucanase" evidence="9">
    <location>
        <begin position="24"/>
        <end position="333"/>
    </location>
</feature>
<comment type="similarity">
    <text evidence="9">Belongs to the glycosyl hydrolase family 6.</text>
</comment>
<reference evidence="10 11" key="1">
    <citation type="submission" date="2023-06" db="EMBL/GenBank/DDBJ databases">
        <title>Actinomycetospora Odt1-22.</title>
        <authorList>
            <person name="Supong K."/>
        </authorList>
    </citation>
    <scope>NUCLEOTIDE SEQUENCE [LARGE SCALE GENOMIC DNA]</scope>
    <source>
        <strain evidence="10 11">Odt1-22</strain>
    </source>
</reference>
<dbReference type="SUPFAM" id="SSF51989">
    <property type="entry name" value="Glycosyl hydrolases family 6, cellulases"/>
    <property type="match status" value="1"/>
</dbReference>
<evidence type="ECO:0000256" key="5">
    <source>
        <dbReference type="ARBA" id="ARBA00023277"/>
    </source>
</evidence>
<dbReference type="EMBL" id="JASVWF010000008">
    <property type="protein sequence ID" value="MDL5159680.1"/>
    <property type="molecule type" value="Genomic_DNA"/>
</dbReference>
<feature type="signal peptide" evidence="9">
    <location>
        <begin position="1"/>
        <end position="23"/>
    </location>
</feature>
<keyword evidence="1 9" id="KW-0732">Signal</keyword>
<dbReference type="GO" id="GO:0016787">
    <property type="term" value="F:hydrolase activity"/>
    <property type="evidence" value="ECO:0007669"/>
    <property type="project" value="UniProtKB-KW"/>
</dbReference>
<evidence type="ECO:0000256" key="2">
    <source>
        <dbReference type="ARBA" id="ARBA00022801"/>
    </source>
</evidence>
<name>A0ABT7MG98_9PSEU</name>
<evidence type="ECO:0000256" key="4">
    <source>
        <dbReference type="ARBA" id="ARBA00023157"/>
    </source>
</evidence>